<evidence type="ECO:0000313" key="1">
    <source>
        <dbReference type="EMBL" id="KAL0092802.1"/>
    </source>
</evidence>
<sequence>DYTEMDENIATILNIDWTRRLWMRVVCARVIEGLILVNPCLLVNCAKVYNKYPTLDAHNEQTKAKSYQSLNTTLSHPATRYPNVELFIVEEDNGLKLELGTKIINVLLTSSTRMD</sequence>
<dbReference type="EMBL" id="JBCLYO010000002">
    <property type="protein sequence ID" value="KAL0092802.1"/>
    <property type="molecule type" value="Genomic_DNA"/>
</dbReference>
<evidence type="ECO:0000313" key="2">
    <source>
        <dbReference type="Proteomes" id="UP001448207"/>
    </source>
</evidence>
<keyword evidence="2" id="KW-1185">Reference proteome</keyword>
<name>A0ABR3B9T2_PHYBL</name>
<comment type="caution">
    <text evidence="1">The sequence shown here is derived from an EMBL/GenBank/DDBJ whole genome shotgun (WGS) entry which is preliminary data.</text>
</comment>
<reference evidence="1 2" key="1">
    <citation type="submission" date="2024-04" db="EMBL/GenBank/DDBJ databases">
        <title>Symmetric and asymmetric DNA N6-adenine methylation regulates different biological responses in Mucorales.</title>
        <authorList>
            <consortium name="Lawrence Berkeley National Laboratory"/>
            <person name="Lax C."/>
            <person name="Mondo S.J."/>
            <person name="Osorio-Concepcion M."/>
            <person name="Muszewska A."/>
            <person name="Corrochano-Luque M."/>
            <person name="Gutierrez G."/>
            <person name="Riley R."/>
            <person name="Lipzen A."/>
            <person name="Guo J."/>
            <person name="Hundley H."/>
            <person name="Amirebrahimi M."/>
            <person name="Ng V."/>
            <person name="Lorenzo-Gutierrez D."/>
            <person name="Binder U."/>
            <person name="Yang J."/>
            <person name="Song Y."/>
            <person name="Canovas D."/>
            <person name="Navarro E."/>
            <person name="Freitag M."/>
            <person name="Gabaldon T."/>
            <person name="Grigoriev I.V."/>
            <person name="Corrochano L.M."/>
            <person name="Nicolas F.E."/>
            <person name="Garre V."/>
        </authorList>
    </citation>
    <scope>NUCLEOTIDE SEQUENCE [LARGE SCALE GENOMIC DNA]</scope>
    <source>
        <strain evidence="1 2">L51</strain>
    </source>
</reference>
<protein>
    <submittedName>
        <fullName evidence="1">Uncharacterized protein</fullName>
    </submittedName>
</protein>
<dbReference type="Proteomes" id="UP001448207">
    <property type="component" value="Unassembled WGS sequence"/>
</dbReference>
<feature type="non-terminal residue" evidence="1">
    <location>
        <position position="1"/>
    </location>
</feature>
<accession>A0ABR3B9T2</accession>
<organism evidence="1 2">
    <name type="scientific">Phycomyces blakesleeanus</name>
    <dbReference type="NCBI Taxonomy" id="4837"/>
    <lineage>
        <taxon>Eukaryota</taxon>
        <taxon>Fungi</taxon>
        <taxon>Fungi incertae sedis</taxon>
        <taxon>Mucoromycota</taxon>
        <taxon>Mucoromycotina</taxon>
        <taxon>Mucoromycetes</taxon>
        <taxon>Mucorales</taxon>
        <taxon>Phycomycetaceae</taxon>
        <taxon>Phycomyces</taxon>
    </lineage>
</organism>
<proteinExistence type="predicted"/>
<feature type="non-terminal residue" evidence="1">
    <location>
        <position position="115"/>
    </location>
</feature>
<gene>
    <name evidence="1" type="ORF">J3Q64DRAFT_1611602</name>
</gene>